<evidence type="ECO:0000259" key="10">
    <source>
        <dbReference type="PROSITE" id="PS51032"/>
    </source>
</evidence>
<evidence type="ECO:0000256" key="2">
    <source>
        <dbReference type="ARBA" id="ARBA00022737"/>
    </source>
</evidence>
<feature type="region of interest" description="Disordered" evidence="9">
    <location>
        <begin position="234"/>
        <end position="287"/>
    </location>
</feature>
<dbReference type="FunFam" id="3.30.730.10:FF:000004">
    <property type="entry name" value="AP2-like ethylene-responsive transcription factor"/>
    <property type="match status" value="1"/>
</dbReference>
<dbReference type="Proteomes" id="UP001634007">
    <property type="component" value="Unassembled WGS sequence"/>
</dbReference>
<keyword evidence="4" id="KW-0238">DNA-binding</keyword>
<feature type="domain" description="AP2/ERF" evidence="10">
    <location>
        <begin position="161"/>
        <end position="219"/>
    </location>
</feature>
<evidence type="ECO:0000256" key="8">
    <source>
        <dbReference type="ARBA" id="ARBA00037973"/>
    </source>
</evidence>
<feature type="compositionally biased region" description="Pro residues" evidence="9">
    <location>
        <begin position="262"/>
        <end position="271"/>
    </location>
</feature>
<reference evidence="11 12" key="1">
    <citation type="submission" date="2024-11" db="EMBL/GenBank/DDBJ databases">
        <title>Chromosome-level genome assembly of Eucalyptus globulus Labill. provides insights into its genome evolution.</title>
        <authorList>
            <person name="Li X."/>
        </authorList>
    </citation>
    <scope>NUCLEOTIDE SEQUENCE [LARGE SCALE GENOMIC DNA]</scope>
    <source>
        <strain evidence="11">CL2024</strain>
        <tissue evidence="11">Fresh tender leaves</tissue>
    </source>
</reference>
<evidence type="ECO:0000313" key="12">
    <source>
        <dbReference type="Proteomes" id="UP001634007"/>
    </source>
</evidence>
<feature type="compositionally biased region" description="Low complexity" evidence="9">
    <location>
        <begin position="11"/>
        <end position="27"/>
    </location>
</feature>
<dbReference type="InterPro" id="IPR016177">
    <property type="entry name" value="DNA-bd_dom_sf"/>
</dbReference>
<name>A0ABD3JWL2_EUCGL</name>
<dbReference type="GO" id="GO:0005634">
    <property type="term" value="C:nucleus"/>
    <property type="evidence" value="ECO:0007669"/>
    <property type="project" value="UniProtKB-SubCell"/>
</dbReference>
<evidence type="ECO:0000256" key="4">
    <source>
        <dbReference type="ARBA" id="ARBA00023125"/>
    </source>
</evidence>
<dbReference type="EMBL" id="JBJKBG010000007">
    <property type="protein sequence ID" value="KAL3731848.1"/>
    <property type="molecule type" value="Genomic_DNA"/>
</dbReference>
<organism evidence="11 12">
    <name type="scientific">Eucalyptus globulus</name>
    <name type="common">Tasmanian blue gum</name>
    <dbReference type="NCBI Taxonomy" id="34317"/>
    <lineage>
        <taxon>Eukaryota</taxon>
        <taxon>Viridiplantae</taxon>
        <taxon>Streptophyta</taxon>
        <taxon>Embryophyta</taxon>
        <taxon>Tracheophyta</taxon>
        <taxon>Spermatophyta</taxon>
        <taxon>Magnoliopsida</taxon>
        <taxon>eudicotyledons</taxon>
        <taxon>Gunneridae</taxon>
        <taxon>Pentapetalae</taxon>
        <taxon>rosids</taxon>
        <taxon>malvids</taxon>
        <taxon>Myrtales</taxon>
        <taxon>Myrtaceae</taxon>
        <taxon>Myrtoideae</taxon>
        <taxon>Eucalypteae</taxon>
        <taxon>Eucalyptus</taxon>
    </lineage>
</organism>
<accession>A0ABD3JWL2</accession>
<dbReference type="GO" id="GO:0003677">
    <property type="term" value="F:DNA binding"/>
    <property type="evidence" value="ECO:0007669"/>
    <property type="project" value="UniProtKB-KW"/>
</dbReference>
<dbReference type="SUPFAM" id="SSF54171">
    <property type="entry name" value="DNA-binding domain"/>
    <property type="match status" value="2"/>
</dbReference>
<dbReference type="SMART" id="SM00380">
    <property type="entry name" value="AP2"/>
    <property type="match status" value="2"/>
</dbReference>
<feature type="domain" description="AP2/ERF" evidence="10">
    <location>
        <begin position="61"/>
        <end position="125"/>
    </location>
</feature>
<evidence type="ECO:0000256" key="7">
    <source>
        <dbReference type="ARBA" id="ARBA00023242"/>
    </source>
</evidence>
<dbReference type="PROSITE" id="PS51032">
    <property type="entry name" value="AP2_ERF"/>
    <property type="match status" value="2"/>
</dbReference>
<keyword evidence="6" id="KW-0804">Transcription</keyword>
<gene>
    <name evidence="11" type="ORF">ACJRO7_028676</name>
</gene>
<dbReference type="Pfam" id="PF00847">
    <property type="entry name" value="AP2"/>
    <property type="match status" value="2"/>
</dbReference>
<dbReference type="PANTHER" id="PTHR32467:SF81">
    <property type="entry name" value="OS06G0145700 PROTEIN"/>
    <property type="match status" value="1"/>
</dbReference>
<dbReference type="Gene3D" id="3.30.730.10">
    <property type="entry name" value="AP2/ERF domain"/>
    <property type="match status" value="2"/>
</dbReference>
<evidence type="ECO:0000256" key="3">
    <source>
        <dbReference type="ARBA" id="ARBA00023015"/>
    </source>
</evidence>
<feature type="region of interest" description="Disordered" evidence="9">
    <location>
        <begin position="333"/>
        <end position="383"/>
    </location>
</feature>
<feature type="region of interest" description="Disordered" evidence="9">
    <location>
        <begin position="1"/>
        <end position="60"/>
    </location>
</feature>
<evidence type="ECO:0000256" key="9">
    <source>
        <dbReference type="SAM" id="MobiDB-lite"/>
    </source>
</evidence>
<protein>
    <recommendedName>
        <fullName evidence="10">AP2/ERF domain-containing protein</fullName>
    </recommendedName>
</protein>
<feature type="compositionally biased region" description="Basic residues" evidence="9">
    <location>
        <begin position="31"/>
        <end position="40"/>
    </location>
</feature>
<feature type="compositionally biased region" description="Pro residues" evidence="9">
    <location>
        <begin position="1"/>
        <end position="10"/>
    </location>
</feature>
<evidence type="ECO:0000313" key="11">
    <source>
        <dbReference type="EMBL" id="KAL3731848.1"/>
    </source>
</evidence>
<dbReference type="FunFam" id="3.30.730.10:FF:000002">
    <property type="entry name" value="AP2-like ethylene-responsive transcription factor"/>
    <property type="match status" value="1"/>
</dbReference>
<evidence type="ECO:0000256" key="1">
    <source>
        <dbReference type="ARBA" id="ARBA00004123"/>
    </source>
</evidence>
<dbReference type="CDD" id="cd00018">
    <property type="entry name" value="AP2"/>
    <property type="match status" value="2"/>
</dbReference>
<comment type="similarity">
    <text evidence="8">Belongs to the AP2/ERF transcription factor family. AP2 subfamily.</text>
</comment>
<proteinExistence type="inferred from homology"/>
<comment type="subcellular location">
    <subcellularLocation>
        <location evidence="1">Nucleus</location>
    </subcellularLocation>
</comment>
<keyword evidence="5" id="KW-0010">Activator</keyword>
<evidence type="ECO:0000256" key="5">
    <source>
        <dbReference type="ARBA" id="ARBA00023159"/>
    </source>
</evidence>
<keyword evidence="12" id="KW-1185">Reference proteome</keyword>
<dbReference type="InterPro" id="IPR036955">
    <property type="entry name" value="AP2/ERF_dom_sf"/>
</dbReference>
<sequence>MKRGPPPPPSSSSSSSTPSGSDPNDPSQQKPIRRRARRARNAGEPPNGHEQSSCRRRRSSIYRGVTKHRWTKRFEAHLWDKTYSSGSKRGRQVYLGAYDSEEAAARTYDLAALKYYGPHVFLNFQISEYEKPLEEMQSLSRDEYLASLRRHSQGFSRGVSKYRGVARHHRNGRWEARIGRVHGNKYIYLGTYGTQEEAAEAYDMAAIQYRGANAVTNFDVGVYVDRLKKKGIRIDRFGSDQPPQPLRNVDSNDDRSRSRSPAPVPQQQPRPPRIEASTAGDGELPWSCSDDMGFAQLPIPSLPDLFDEIDGFEDDIDLIFHPESGKEIVHGSALMERSESSSGADKVDGSAAGGGGSGGPKKLLSSSGLLSSTTTAASTASAVSCLSCV</sequence>
<feature type="compositionally biased region" description="Low complexity" evidence="9">
    <location>
        <begin position="360"/>
        <end position="383"/>
    </location>
</feature>
<keyword evidence="2" id="KW-0677">Repeat</keyword>
<dbReference type="AlphaFoldDB" id="A0ABD3JWL2"/>
<dbReference type="PRINTS" id="PR00367">
    <property type="entry name" value="ETHRSPELEMNT"/>
</dbReference>
<dbReference type="InterPro" id="IPR001471">
    <property type="entry name" value="AP2/ERF_dom"/>
</dbReference>
<evidence type="ECO:0000256" key="6">
    <source>
        <dbReference type="ARBA" id="ARBA00023163"/>
    </source>
</evidence>
<comment type="caution">
    <text evidence="11">The sequence shown here is derived from an EMBL/GenBank/DDBJ whole genome shotgun (WGS) entry which is preliminary data.</text>
</comment>
<dbReference type="PANTHER" id="PTHR32467">
    <property type="entry name" value="AP2-LIKE ETHYLENE-RESPONSIVE TRANSCRIPTION FACTOR"/>
    <property type="match status" value="1"/>
</dbReference>
<keyword evidence="3" id="KW-0805">Transcription regulation</keyword>
<keyword evidence="7" id="KW-0539">Nucleus</keyword>